<feature type="region of interest" description="Disordered" evidence="6">
    <location>
        <begin position="372"/>
        <end position="409"/>
    </location>
</feature>
<feature type="compositionally biased region" description="Basic and acidic residues" evidence="6">
    <location>
        <begin position="513"/>
        <end position="535"/>
    </location>
</feature>
<evidence type="ECO:0000313" key="8">
    <source>
        <dbReference type="EMBL" id="PWI69816.1"/>
    </source>
</evidence>
<protein>
    <recommendedName>
        <fullName evidence="7">FAD dependent oxidoreductase domain-containing protein</fullName>
    </recommendedName>
</protein>
<dbReference type="EMBL" id="LCWV01000011">
    <property type="protein sequence ID" value="PWI69816.1"/>
    <property type="molecule type" value="Genomic_DNA"/>
</dbReference>
<dbReference type="GO" id="GO:0050660">
    <property type="term" value="F:flavin adenine dinucleotide binding"/>
    <property type="evidence" value="ECO:0007669"/>
    <property type="project" value="InterPro"/>
</dbReference>
<evidence type="ECO:0000256" key="3">
    <source>
        <dbReference type="ARBA" id="ARBA00022630"/>
    </source>
</evidence>
<keyword evidence="5" id="KW-0560">Oxidoreductase</keyword>
<gene>
    <name evidence="8" type="ORF">PCL_00728</name>
</gene>
<name>A0A2U3E5Q4_PURLI</name>
<evidence type="ECO:0000256" key="6">
    <source>
        <dbReference type="SAM" id="MobiDB-lite"/>
    </source>
</evidence>
<dbReference type="InterPro" id="IPR036188">
    <property type="entry name" value="FAD/NAD-bd_sf"/>
</dbReference>
<dbReference type="AlphaFoldDB" id="A0A2U3E5Q4"/>
<comment type="caution">
    <text evidence="8">The sequence shown here is derived from an EMBL/GenBank/DDBJ whole genome shotgun (WGS) entry which is preliminary data.</text>
</comment>
<feature type="region of interest" description="Disordered" evidence="6">
    <location>
        <begin position="22"/>
        <end position="50"/>
    </location>
</feature>
<dbReference type="InterPro" id="IPR045170">
    <property type="entry name" value="MTOX"/>
</dbReference>
<reference evidence="8 9" key="1">
    <citation type="journal article" date="2016" name="Front. Microbiol.">
        <title>Genome and transcriptome sequences reveal the specific parasitism of the nematophagous Purpureocillium lilacinum 36-1.</title>
        <authorList>
            <person name="Xie J."/>
            <person name="Li S."/>
            <person name="Mo C."/>
            <person name="Xiao X."/>
            <person name="Peng D."/>
            <person name="Wang G."/>
            <person name="Xiao Y."/>
        </authorList>
    </citation>
    <scope>NUCLEOTIDE SEQUENCE [LARGE SCALE GENOMIC DNA]</scope>
    <source>
        <strain evidence="8 9">36-1</strain>
    </source>
</reference>
<feature type="compositionally biased region" description="Polar residues" evidence="6">
    <location>
        <begin position="29"/>
        <end position="41"/>
    </location>
</feature>
<dbReference type="GO" id="GO:0008115">
    <property type="term" value="F:sarcosine oxidase activity"/>
    <property type="evidence" value="ECO:0007669"/>
    <property type="project" value="TreeGrafter"/>
</dbReference>
<organism evidence="8 9">
    <name type="scientific">Purpureocillium lilacinum</name>
    <name type="common">Paecilomyces lilacinus</name>
    <dbReference type="NCBI Taxonomy" id="33203"/>
    <lineage>
        <taxon>Eukaryota</taxon>
        <taxon>Fungi</taxon>
        <taxon>Dikarya</taxon>
        <taxon>Ascomycota</taxon>
        <taxon>Pezizomycotina</taxon>
        <taxon>Sordariomycetes</taxon>
        <taxon>Hypocreomycetidae</taxon>
        <taxon>Hypocreales</taxon>
        <taxon>Ophiocordycipitaceae</taxon>
        <taxon>Purpureocillium</taxon>
    </lineage>
</organism>
<dbReference type="Gene3D" id="3.50.50.60">
    <property type="entry name" value="FAD/NAD(P)-binding domain"/>
    <property type="match status" value="1"/>
</dbReference>
<evidence type="ECO:0000256" key="5">
    <source>
        <dbReference type="ARBA" id="ARBA00023002"/>
    </source>
</evidence>
<sequence length="535" mass="58808">MILLRTDAPQRSDLPLMRVRTSVRGPTQGGAQPSTNFTMQSPDVDGDIDNSLNTLSVGGRSCDLAKTQDTGGIKTRNPHKLHEHHVIIANMEFDSKIVIIGAGVFGLSTARQLALEGYKNIVILDRHVPPAPDASSNDISRAIRFDYADGDYLDVAYEAYLEWSRSPRYKDIFVPTPIIIASTEGTKGSSYLKGTTSQFERRGLPWTTLGDANAARKVFPLLTGPLAAKPFVGYFNNAAGWADASKTLLRLRDDCLDLGVSFICGSAGTVTGLETDGTGGNIKAARTRAGDVIQGDYFILAAGAWNSALVPMYNSVLATGQVLAYIRLTEAEMQKYEKLPIYLNFSTGWFNFPPHKDTQLLKVAIHGWGYTRQPDENDGGPGATRSVQSTPPAKARRQRANFTPQDGEERLRDGLREMLPELADRPFERTAVCWYTDTPSGDFIMDYHPDHRNLFIGGAGSGHAFKFAPVLGKYMSLAIKKELPPNLAKKWRFRTEYADKGMDVFLGDGSRGGPERRELGQEERAGLDDEPRAKL</sequence>
<dbReference type="PANTHER" id="PTHR10961">
    <property type="entry name" value="PEROXISOMAL SARCOSINE OXIDASE"/>
    <property type="match status" value="1"/>
</dbReference>
<dbReference type="GO" id="GO:0050031">
    <property type="term" value="F:L-pipecolate oxidase activity"/>
    <property type="evidence" value="ECO:0007669"/>
    <property type="project" value="TreeGrafter"/>
</dbReference>
<feature type="domain" description="FAD dependent oxidoreductase" evidence="7">
    <location>
        <begin position="96"/>
        <end position="475"/>
    </location>
</feature>
<accession>A0A2U3E5Q4</accession>
<dbReference type="PANTHER" id="PTHR10961:SF45">
    <property type="entry name" value="FAD DEPENDENT OXIDOREDUCTASE DOMAIN-CONTAINING PROTEIN-RELATED"/>
    <property type="match status" value="1"/>
</dbReference>
<dbReference type="GO" id="GO:0004657">
    <property type="term" value="F:proline dehydrogenase activity"/>
    <property type="evidence" value="ECO:0007669"/>
    <property type="project" value="TreeGrafter"/>
</dbReference>
<comment type="cofactor">
    <cofactor evidence="1">
        <name>FAD</name>
        <dbReference type="ChEBI" id="CHEBI:57692"/>
    </cofactor>
</comment>
<dbReference type="Pfam" id="PF01266">
    <property type="entry name" value="DAO"/>
    <property type="match status" value="1"/>
</dbReference>
<evidence type="ECO:0000256" key="1">
    <source>
        <dbReference type="ARBA" id="ARBA00001974"/>
    </source>
</evidence>
<comment type="similarity">
    <text evidence="2">Belongs to the MSOX/MTOX family.</text>
</comment>
<evidence type="ECO:0000256" key="4">
    <source>
        <dbReference type="ARBA" id="ARBA00022827"/>
    </source>
</evidence>
<dbReference type="SUPFAM" id="SSF54373">
    <property type="entry name" value="FAD-linked reductases, C-terminal domain"/>
    <property type="match status" value="1"/>
</dbReference>
<dbReference type="Gene3D" id="3.30.9.10">
    <property type="entry name" value="D-Amino Acid Oxidase, subunit A, domain 2"/>
    <property type="match status" value="1"/>
</dbReference>
<feature type="region of interest" description="Disordered" evidence="6">
    <location>
        <begin position="504"/>
        <end position="535"/>
    </location>
</feature>
<keyword evidence="3" id="KW-0285">Flavoprotein</keyword>
<dbReference type="SUPFAM" id="SSF51905">
    <property type="entry name" value="FAD/NAD(P)-binding domain"/>
    <property type="match status" value="1"/>
</dbReference>
<dbReference type="Proteomes" id="UP000245956">
    <property type="component" value="Unassembled WGS sequence"/>
</dbReference>
<evidence type="ECO:0000256" key="2">
    <source>
        <dbReference type="ARBA" id="ARBA00010989"/>
    </source>
</evidence>
<evidence type="ECO:0000259" key="7">
    <source>
        <dbReference type="Pfam" id="PF01266"/>
    </source>
</evidence>
<dbReference type="InterPro" id="IPR006076">
    <property type="entry name" value="FAD-dep_OxRdtase"/>
</dbReference>
<keyword evidence="4" id="KW-0274">FAD</keyword>
<proteinExistence type="inferred from homology"/>
<evidence type="ECO:0000313" key="9">
    <source>
        <dbReference type="Proteomes" id="UP000245956"/>
    </source>
</evidence>